<organism evidence="2 3">
    <name type="scientific">candidate division MSBL1 archaeon SCGC-AAA259A05</name>
    <dbReference type="NCBI Taxonomy" id="1698259"/>
    <lineage>
        <taxon>Archaea</taxon>
        <taxon>Methanobacteriati</taxon>
        <taxon>Methanobacteriota</taxon>
        <taxon>candidate division MSBL1</taxon>
    </lineage>
</organism>
<evidence type="ECO:0000313" key="3">
    <source>
        <dbReference type="Proteomes" id="UP000070163"/>
    </source>
</evidence>
<dbReference type="EMBL" id="LHXJ01000138">
    <property type="protein sequence ID" value="KXA88635.1"/>
    <property type="molecule type" value="Genomic_DNA"/>
</dbReference>
<sequence length="82" mass="8938">MQPITFRTEGGDKYHLEIDRLSPNILSAGSPGRVEKIADFLENVEFQEGSRKMTVVHGKYKDMPVSAFPTGMGPASAAIVKS</sequence>
<gene>
    <name evidence="2" type="ORF">AKJ57_06560</name>
</gene>
<reference evidence="2 3" key="1">
    <citation type="journal article" date="2016" name="Sci. Rep.">
        <title>Metabolic traits of an uncultured archaeal lineage -MSBL1- from brine pools of the Red Sea.</title>
        <authorList>
            <person name="Mwirichia R."/>
            <person name="Alam I."/>
            <person name="Rashid M."/>
            <person name="Vinu M."/>
            <person name="Ba-Alawi W."/>
            <person name="Anthony Kamau A."/>
            <person name="Kamanda Ngugi D."/>
            <person name="Goker M."/>
            <person name="Klenk H.P."/>
            <person name="Bajic V."/>
            <person name="Stingl U."/>
        </authorList>
    </citation>
    <scope>NUCLEOTIDE SEQUENCE [LARGE SCALE GENOMIC DNA]</scope>
    <source>
        <strain evidence="2">SCGC-AAA259A05</strain>
    </source>
</reference>
<dbReference type="InterPro" id="IPR035994">
    <property type="entry name" value="Nucleoside_phosphorylase_sf"/>
</dbReference>
<proteinExistence type="predicted"/>
<protein>
    <recommendedName>
        <fullName evidence="1">Nucleoside phosphorylase domain-containing protein</fullName>
    </recommendedName>
</protein>
<feature type="domain" description="Nucleoside phosphorylase" evidence="1">
    <location>
        <begin position="27"/>
        <end position="79"/>
    </location>
</feature>
<accession>A0A133U371</accession>
<dbReference type="GO" id="GO:0009116">
    <property type="term" value="P:nucleoside metabolic process"/>
    <property type="evidence" value="ECO:0007669"/>
    <property type="project" value="InterPro"/>
</dbReference>
<dbReference type="GO" id="GO:0003824">
    <property type="term" value="F:catalytic activity"/>
    <property type="evidence" value="ECO:0007669"/>
    <property type="project" value="InterPro"/>
</dbReference>
<dbReference type="InterPro" id="IPR000845">
    <property type="entry name" value="Nucleoside_phosphorylase_d"/>
</dbReference>
<dbReference type="Pfam" id="PF01048">
    <property type="entry name" value="PNP_UDP_1"/>
    <property type="match status" value="1"/>
</dbReference>
<dbReference type="Proteomes" id="UP000070163">
    <property type="component" value="Unassembled WGS sequence"/>
</dbReference>
<dbReference type="SUPFAM" id="SSF53167">
    <property type="entry name" value="Purine and uridine phosphorylases"/>
    <property type="match status" value="1"/>
</dbReference>
<evidence type="ECO:0000259" key="1">
    <source>
        <dbReference type="Pfam" id="PF01048"/>
    </source>
</evidence>
<dbReference type="Gene3D" id="3.40.50.1580">
    <property type="entry name" value="Nucleoside phosphorylase domain"/>
    <property type="match status" value="1"/>
</dbReference>
<keyword evidence="3" id="KW-1185">Reference proteome</keyword>
<comment type="caution">
    <text evidence="2">The sequence shown here is derived from an EMBL/GenBank/DDBJ whole genome shotgun (WGS) entry which is preliminary data.</text>
</comment>
<name>A0A133U371_9EURY</name>
<dbReference type="AlphaFoldDB" id="A0A133U371"/>
<evidence type="ECO:0000313" key="2">
    <source>
        <dbReference type="EMBL" id="KXA88635.1"/>
    </source>
</evidence>